<gene>
    <name evidence="1" type="ORF">BON30_10135</name>
</gene>
<dbReference type="STRING" id="83449.BON30_10135"/>
<reference evidence="2" key="1">
    <citation type="submission" date="2016-11" db="EMBL/GenBank/DDBJ databases">
        <authorList>
            <person name="Shukria A."/>
            <person name="Stevens D.C."/>
        </authorList>
    </citation>
    <scope>NUCLEOTIDE SEQUENCE [LARGE SCALE GENOMIC DNA]</scope>
    <source>
        <strain evidence="2">Cbfe23</strain>
    </source>
</reference>
<reference evidence="1 2" key="2">
    <citation type="submission" date="2016-12" db="EMBL/GenBank/DDBJ databases">
        <title>Draft Genome Sequence of Cystobacter ferrugineus Strain Cbfe23.</title>
        <authorList>
            <person name="Akbar S."/>
            <person name="Dowd S.E."/>
            <person name="Stevens D.C."/>
        </authorList>
    </citation>
    <scope>NUCLEOTIDE SEQUENCE [LARGE SCALE GENOMIC DNA]</scope>
    <source>
        <strain evidence="1 2">Cbfe23</strain>
    </source>
</reference>
<accession>A0A1L9BG51</accession>
<comment type="caution">
    <text evidence="1">The sequence shown here is derived from an EMBL/GenBank/DDBJ whole genome shotgun (WGS) entry which is preliminary data.</text>
</comment>
<name>A0A1L9BG51_9BACT</name>
<protein>
    <submittedName>
        <fullName evidence="1">Uncharacterized protein</fullName>
    </submittedName>
</protein>
<dbReference type="Proteomes" id="UP000182229">
    <property type="component" value="Unassembled WGS sequence"/>
</dbReference>
<sequence>MFKPGPDTEGMRQELERSNSWLCEGQNSRLLSALTAVCPGLKKAFVVDWIPEQGEDIYTVVAGPDLLVVVEVDRTSVAVKPTVEVFSVLDYRKAHPSLTVSSRRKLELALEMLRQLESTTSVE</sequence>
<organism evidence="1 2">
    <name type="scientific">Cystobacter ferrugineus</name>
    <dbReference type="NCBI Taxonomy" id="83449"/>
    <lineage>
        <taxon>Bacteria</taxon>
        <taxon>Pseudomonadati</taxon>
        <taxon>Myxococcota</taxon>
        <taxon>Myxococcia</taxon>
        <taxon>Myxococcales</taxon>
        <taxon>Cystobacterineae</taxon>
        <taxon>Archangiaceae</taxon>
        <taxon>Cystobacter</taxon>
    </lineage>
</organism>
<dbReference type="AlphaFoldDB" id="A0A1L9BG51"/>
<evidence type="ECO:0000313" key="1">
    <source>
        <dbReference type="EMBL" id="OJH41229.1"/>
    </source>
</evidence>
<keyword evidence="2" id="KW-1185">Reference proteome</keyword>
<dbReference type="OrthoDB" id="2876391at2"/>
<dbReference type="EMBL" id="MPIN01000002">
    <property type="protein sequence ID" value="OJH41229.1"/>
    <property type="molecule type" value="Genomic_DNA"/>
</dbReference>
<proteinExistence type="predicted"/>
<evidence type="ECO:0000313" key="2">
    <source>
        <dbReference type="Proteomes" id="UP000182229"/>
    </source>
</evidence>
<dbReference type="RefSeq" id="WP_071897686.1">
    <property type="nucleotide sequence ID" value="NZ_MPIN01000002.1"/>
</dbReference>